<comment type="caution">
    <text evidence="2">The sequence shown here is derived from an EMBL/GenBank/DDBJ whole genome shotgun (WGS) entry which is preliminary data.</text>
</comment>
<dbReference type="EMBL" id="JAOYFB010000036">
    <property type="protein sequence ID" value="KAK4018136.1"/>
    <property type="molecule type" value="Genomic_DNA"/>
</dbReference>
<gene>
    <name evidence="2" type="ORF">OUZ56_000206</name>
</gene>
<accession>A0ABQ9ZYZ7</accession>
<evidence type="ECO:0000256" key="1">
    <source>
        <dbReference type="SAM" id="MobiDB-lite"/>
    </source>
</evidence>
<evidence type="ECO:0000313" key="2">
    <source>
        <dbReference type="EMBL" id="KAK4018136.1"/>
    </source>
</evidence>
<organism evidence="2 3">
    <name type="scientific">Daphnia magna</name>
    <dbReference type="NCBI Taxonomy" id="35525"/>
    <lineage>
        <taxon>Eukaryota</taxon>
        <taxon>Metazoa</taxon>
        <taxon>Ecdysozoa</taxon>
        <taxon>Arthropoda</taxon>
        <taxon>Crustacea</taxon>
        <taxon>Branchiopoda</taxon>
        <taxon>Diplostraca</taxon>
        <taxon>Cladocera</taxon>
        <taxon>Anomopoda</taxon>
        <taxon>Daphniidae</taxon>
        <taxon>Daphnia</taxon>
    </lineage>
</organism>
<feature type="region of interest" description="Disordered" evidence="1">
    <location>
        <begin position="1"/>
        <end position="29"/>
    </location>
</feature>
<protein>
    <submittedName>
        <fullName evidence="2">Uncharacterized protein</fullName>
    </submittedName>
</protein>
<proteinExistence type="predicted"/>
<evidence type="ECO:0000313" key="3">
    <source>
        <dbReference type="Proteomes" id="UP001234178"/>
    </source>
</evidence>
<keyword evidence="3" id="KW-1185">Reference proteome</keyword>
<reference evidence="2 3" key="1">
    <citation type="journal article" date="2023" name="Nucleic Acids Res.">
        <title>The hologenome of Daphnia magna reveals possible DNA methylation and microbiome-mediated evolution of the host genome.</title>
        <authorList>
            <person name="Chaturvedi A."/>
            <person name="Li X."/>
            <person name="Dhandapani V."/>
            <person name="Marshall H."/>
            <person name="Kissane S."/>
            <person name="Cuenca-Cambronero M."/>
            <person name="Asole G."/>
            <person name="Calvet F."/>
            <person name="Ruiz-Romero M."/>
            <person name="Marangio P."/>
            <person name="Guigo R."/>
            <person name="Rago D."/>
            <person name="Mirbahai L."/>
            <person name="Eastwood N."/>
            <person name="Colbourne J.K."/>
            <person name="Zhou J."/>
            <person name="Mallon E."/>
            <person name="Orsini L."/>
        </authorList>
    </citation>
    <scope>NUCLEOTIDE SEQUENCE [LARGE SCALE GENOMIC DNA]</scope>
    <source>
        <strain evidence="2">LRV0_1</strain>
    </source>
</reference>
<sequence>MASKELAKATAIQNSRQDTGERQTLQSQSKSNCVHVQQLPPFRSHCFTFYIGEVFASFRVSLCRSGIVTHHFVLPKCVCVRDSHLERPIGKFTADIILPSADLPVVMSLRDSSEENTKYCV</sequence>
<dbReference type="Proteomes" id="UP001234178">
    <property type="component" value="Unassembled WGS sequence"/>
</dbReference>
<name>A0ABQ9ZYZ7_9CRUS</name>
<feature type="compositionally biased region" description="Polar residues" evidence="1">
    <location>
        <begin position="11"/>
        <end position="29"/>
    </location>
</feature>